<sequence>RLLLPSTRPSVACSLRINRAFQSHHHYRPHINTTDIDAAMDLSLVKRALVGGVGGPGDDIPTYELPSWTWIVFLLDLIILLPILLILDYTLKTVYPIFAMVEDENPPAYEPVSLNDEPASAADEPVRGSSKPTDGQARTVTSSLRAINRLLLANGGLRANFRGFFCALAQAFLTTVLMGIFTAAFGGLFTPVATLLAALALVQFSTAWVHIVISEPSNRHFWRRLPPFKRTFDATWKPVTLYWFAAEVARWVPLVLVALLGLELPDLRLGDRTDVHKLDGAFFGKSAVVVVVSLVCSIFLIIPANIILVRVQASLLPVDEDTIIPFDRSFEGKVEPAVVGGRGYATMTDAWATFSRAAWRRLLTLYVKIFFVCIAGVVVICALLLPEAVMIAKKSVRVE</sequence>
<accession>A0A2S4KS92</accession>
<keyword evidence="2" id="KW-0472">Membrane</keyword>
<proteinExistence type="predicted"/>
<feature type="transmembrane region" description="Helical" evidence="2">
    <location>
        <begin position="68"/>
        <end position="87"/>
    </location>
</feature>
<feature type="transmembrane region" description="Helical" evidence="2">
    <location>
        <begin position="365"/>
        <end position="385"/>
    </location>
</feature>
<evidence type="ECO:0000313" key="4">
    <source>
        <dbReference type="Proteomes" id="UP000237481"/>
    </source>
</evidence>
<keyword evidence="2" id="KW-1133">Transmembrane helix</keyword>
<reference evidence="3 4" key="1">
    <citation type="submission" date="2018-01" db="EMBL/GenBank/DDBJ databases">
        <title>Harnessing the power of phylogenomics to disentangle the directionality and signatures of interkingdom host jumping in the parasitic fungal genus Tolypocladium.</title>
        <authorList>
            <person name="Quandt C.A."/>
            <person name="Patterson W."/>
            <person name="Spatafora J.W."/>
        </authorList>
    </citation>
    <scope>NUCLEOTIDE SEQUENCE [LARGE SCALE GENOMIC DNA]</scope>
    <source>
        <strain evidence="3 4">NRBC 100945</strain>
    </source>
</reference>
<evidence type="ECO:0008006" key="5">
    <source>
        <dbReference type="Google" id="ProtNLM"/>
    </source>
</evidence>
<dbReference type="AlphaFoldDB" id="A0A2S4KS92"/>
<feature type="transmembrane region" description="Helical" evidence="2">
    <location>
        <begin position="282"/>
        <end position="302"/>
    </location>
</feature>
<evidence type="ECO:0000256" key="1">
    <source>
        <dbReference type="SAM" id="MobiDB-lite"/>
    </source>
</evidence>
<dbReference type="STRING" id="94208.A0A2S4KS92"/>
<dbReference type="Proteomes" id="UP000237481">
    <property type="component" value="Unassembled WGS sequence"/>
</dbReference>
<feature type="transmembrane region" description="Helical" evidence="2">
    <location>
        <begin position="239"/>
        <end position="262"/>
    </location>
</feature>
<gene>
    <name evidence="3" type="ORF">TPAR_06767</name>
</gene>
<feature type="transmembrane region" description="Helical" evidence="2">
    <location>
        <begin position="164"/>
        <end position="186"/>
    </location>
</feature>
<comment type="caution">
    <text evidence="3">The sequence shown here is derived from an EMBL/GenBank/DDBJ whole genome shotgun (WGS) entry which is preliminary data.</text>
</comment>
<dbReference type="OrthoDB" id="2896006at2759"/>
<dbReference type="EMBL" id="PKSG01000753">
    <property type="protein sequence ID" value="POR33047.1"/>
    <property type="molecule type" value="Genomic_DNA"/>
</dbReference>
<feature type="region of interest" description="Disordered" evidence="1">
    <location>
        <begin position="109"/>
        <end position="137"/>
    </location>
</feature>
<evidence type="ECO:0000256" key="2">
    <source>
        <dbReference type="SAM" id="Phobius"/>
    </source>
</evidence>
<evidence type="ECO:0000313" key="3">
    <source>
        <dbReference type="EMBL" id="POR33047.1"/>
    </source>
</evidence>
<name>A0A2S4KS92_9HYPO</name>
<feature type="transmembrane region" description="Helical" evidence="2">
    <location>
        <begin position="192"/>
        <end position="213"/>
    </location>
</feature>
<keyword evidence="2" id="KW-0812">Transmembrane</keyword>
<keyword evidence="4" id="KW-1185">Reference proteome</keyword>
<protein>
    <recommendedName>
        <fullName evidence="5">Ubiquitin carrier protein</fullName>
    </recommendedName>
</protein>
<feature type="non-terminal residue" evidence="3">
    <location>
        <position position="1"/>
    </location>
</feature>
<organism evidence="3 4">
    <name type="scientific">Tolypocladium paradoxum</name>
    <dbReference type="NCBI Taxonomy" id="94208"/>
    <lineage>
        <taxon>Eukaryota</taxon>
        <taxon>Fungi</taxon>
        <taxon>Dikarya</taxon>
        <taxon>Ascomycota</taxon>
        <taxon>Pezizomycotina</taxon>
        <taxon>Sordariomycetes</taxon>
        <taxon>Hypocreomycetidae</taxon>
        <taxon>Hypocreales</taxon>
        <taxon>Ophiocordycipitaceae</taxon>
        <taxon>Tolypocladium</taxon>
    </lineage>
</organism>